<accession>A0A2H0UE18</accession>
<feature type="region of interest" description="Disordered" evidence="4">
    <location>
        <begin position="547"/>
        <end position="568"/>
    </location>
</feature>
<keyword evidence="2" id="KW-0547">Nucleotide-binding</keyword>
<dbReference type="InterPro" id="IPR027417">
    <property type="entry name" value="P-loop_NTPase"/>
</dbReference>
<dbReference type="CDD" id="cd01129">
    <property type="entry name" value="PulE-GspE-like"/>
    <property type="match status" value="1"/>
</dbReference>
<sequence length="568" mass="62186">MPQFDDTRINQKLESLGHSAEENAARMLAPNYNLGYTNLHGITIDTDALALIPEKVAREAQVAAFLEQNKQLSVAIQNPENPKTEEVLQSLESRGYTITGYLVTLASLDHAWLRYKDVLSATAEKQGVLDISPAAITAFAAEIKTHLDVATKILEVQQTNKTERATSTIEVLFAGALALGASDIHIEPEQNTVRFRYRLDGVLWDITNADKTIYTLITSRIKLLSGLILNIHNEAQDGRFTFDVGTRKIEVRTSVIPGAYGESVVMRLLDPDASGFTLEGLGLNDKLKAVVLEELVRPNGAIITTGPTGSGKTTALYAFMQKVHTPETKIVTIEDPVEYKLPGIVQTQIEEDYTFAQGLRAILRQDPDIIMVGEIRDREVAETAMNAALTGHLVFSTLHTNSAAAAFPRLLDLGVDARTIGSSVNLILGQRLVRLLCNECKVQRDATTQEQTLIAQIMDEPVAQHTIYEPKGCPACGGSGYKGRKGVFEAIRVDTAVEEAVIRDPREIHILAAAKKQDIPSMAQDGIEKVLAGITSLDELERVIDLHNTRTTEEAPDLDTDQDSEDTV</sequence>
<comment type="caution">
    <text evidence="6">The sequence shown here is derived from an EMBL/GenBank/DDBJ whole genome shotgun (WGS) entry which is preliminary data.</text>
</comment>
<dbReference type="GO" id="GO:0005886">
    <property type="term" value="C:plasma membrane"/>
    <property type="evidence" value="ECO:0007669"/>
    <property type="project" value="TreeGrafter"/>
</dbReference>
<feature type="compositionally biased region" description="Acidic residues" evidence="4">
    <location>
        <begin position="554"/>
        <end position="568"/>
    </location>
</feature>
<feature type="domain" description="Bacterial type II secretion system protein E" evidence="5">
    <location>
        <begin position="363"/>
        <end position="377"/>
    </location>
</feature>
<evidence type="ECO:0000313" key="6">
    <source>
        <dbReference type="EMBL" id="PIR84627.1"/>
    </source>
</evidence>
<keyword evidence="3" id="KW-0067">ATP-binding</keyword>
<dbReference type="AlphaFoldDB" id="A0A2H0UE18"/>
<dbReference type="InterPro" id="IPR001482">
    <property type="entry name" value="T2SS/T4SS_dom"/>
</dbReference>
<dbReference type="SUPFAM" id="SSF52540">
    <property type="entry name" value="P-loop containing nucleoside triphosphate hydrolases"/>
    <property type="match status" value="1"/>
</dbReference>
<organism evidence="6 7">
    <name type="scientific">Candidatus Kaiserbacteria bacterium CG10_big_fil_rev_8_21_14_0_10_47_16</name>
    <dbReference type="NCBI Taxonomy" id="1974608"/>
    <lineage>
        <taxon>Bacteria</taxon>
        <taxon>Candidatus Kaiseribacteriota</taxon>
    </lineage>
</organism>
<dbReference type="PANTHER" id="PTHR30258">
    <property type="entry name" value="TYPE II SECRETION SYSTEM PROTEIN GSPE-RELATED"/>
    <property type="match status" value="1"/>
</dbReference>
<dbReference type="InterPro" id="IPR007831">
    <property type="entry name" value="T2SS_GspE_N"/>
</dbReference>
<evidence type="ECO:0000259" key="5">
    <source>
        <dbReference type="PROSITE" id="PS00662"/>
    </source>
</evidence>
<dbReference type="PROSITE" id="PS00662">
    <property type="entry name" value="T2SP_E"/>
    <property type="match status" value="1"/>
</dbReference>
<dbReference type="PANTHER" id="PTHR30258:SF1">
    <property type="entry name" value="PROTEIN TRANSPORT PROTEIN HOFB HOMOLOG"/>
    <property type="match status" value="1"/>
</dbReference>
<dbReference type="Proteomes" id="UP000229344">
    <property type="component" value="Unassembled WGS sequence"/>
</dbReference>
<evidence type="ECO:0000256" key="1">
    <source>
        <dbReference type="ARBA" id="ARBA00006611"/>
    </source>
</evidence>
<dbReference type="InterPro" id="IPR037257">
    <property type="entry name" value="T2SS_E_N_sf"/>
</dbReference>
<dbReference type="SUPFAM" id="SSF160246">
    <property type="entry name" value="EspE N-terminal domain-like"/>
    <property type="match status" value="1"/>
</dbReference>
<dbReference type="EMBL" id="PFBI01000006">
    <property type="protein sequence ID" value="PIR84627.1"/>
    <property type="molecule type" value="Genomic_DNA"/>
</dbReference>
<dbReference type="GO" id="GO:0016887">
    <property type="term" value="F:ATP hydrolysis activity"/>
    <property type="evidence" value="ECO:0007669"/>
    <property type="project" value="TreeGrafter"/>
</dbReference>
<dbReference type="GO" id="GO:0005524">
    <property type="term" value="F:ATP binding"/>
    <property type="evidence" value="ECO:0007669"/>
    <property type="project" value="UniProtKB-KW"/>
</dbReference>
<protein>
    <recommendedName>
        <fullName evidence="5">Bacterial type II secretion system protein E domain-containing protein</fullName>
    </recommendedName>
</protein>
<dbReference type="Pfam" id="PF00437">
    <property type="entry name" value="T2SSE"/>
    <property type="match status" value="1"/>
</dbReference>
<name>A0A2H0UE18_9BACT</name>
<evidence type="ECO:0000256" key="3">
    <source>
        <dbReference type="ARBA" id="ARBA00022840"/>
    </source>
</evidence>
<dbReference type="Gene3D" id="3.40.50.300">
    <property type="entry name" value="P-loop containing nucleotide triphosphate hydrolases"/>
    <property type="match status" value="1"/>
</dbReference>
<evidence type="ECO:0000313" key="7">
    <source>
        <dbReference type="Proteomes" id="UP000229344"/>
    </source>
</evidence>
<gene>
    <name evidence="6" type="ORF">COU16_03575</name>
</gene>
<comment type="similarity">
    <text evidence="1">Belongs to the GSP E family.</text>
</comment>
<proteinExistence type="inferred from homology"/>
<evidence type="ECO:0000256" key="4">
    <source>
        <dbReference type="SAM" id="MobiDB-lite"/>
    </source>
</evidence>
<reference evidence="7" key="1">
    <citation type="submission" date="2017-09" db="EMBL/GenBank/DDBJ databases">
        <title>Depth-based differentiation of microbial function through sediment-hosted aquifers and enrichment of novel symbionts in the deep terrestrial subsurface.</title>
        <authorList>
            <person name="Probst A.J."/>
            <person name="Ladd B."/>
            <person name="Jarett J.K."/>
            <person name="Geller-Mcgrath D.E."/>
            <person name="Sieber C.M.K."/>
            <person name="Emerson J.B."/>
            <person name="Anantharaman K."/>
            <person name="Thomas B.C."/>
            <person name="Malmstrom R."/>
            <person name="Stieglmeier M."/>
            <person name="Klingl A."/>
            <person name="Woyke T."/>
            <person name="Ryan C.M."/>
            <person name="Banfield J.F."/>
        </authorList>
    </citation>
    <scope>NUCLEOTIDE SEQUENCE [LARGE SCALE GENOMIC DNA]</scope>
</reference>
<dbReference type="Pfam" id="PF05157">
    <property type="entry name" value="MshEN"/>
    <property type="match status" value="1"/>
</dbReference>
<dbReference type="Gene3D" id="3.30.450.90">
    <property type="match status" value="1"/>
</dbReference>
<evidence type="ECO:0000256" key="2">
    <source>
        <dbReference type="ARBA" id="ARBA00022741"/>
    </source>
</evidence>